<comment type="caution">
    <text evidence="3">The sequence shown here is derived from an EMBL/GenBank/DDBJ whole genome shotgun (WGS) entry which is preliminary data.</text>
</comment>
<proteinExistence type="inferred from homology"/>
<name>A0ABS9LBU3_9MICC</name>
<dbReference type="CDD" id="cd07814">
    <property type="entry name" value="SRPBCC_CalC_Aha1-like"/>
    <property type="match status" value="1"/>
</dbReference>
<dbReference type="Gene3D" id="3.30.530.20">
    <property type="match status" value="1"/>
</dbReference>
<accession>A0ABS9LBU3</accession>
<comment type="similarity">
    <text evidence="1">Belongs to the AHA1 family.</text>
</comment>
<evidence type="ECO:0000259" key="2">
    <source>
        <dbReference type="Pfam" id="PF08327"/>
    </source>
</evidence>
<organism evidence="3 4">
    <name type="scientific">Arthrobacter hankyongi</name>
    <dbReference type="NCBI Taxonomy" id="2904801"/>
    <lineage>
        <taxon>Bacteria</taxon>
        <taxon>Bacillati</taxon>
        <taxon>Actinomycetota</taxon>
        <taxon>Actinomycetes</taxon>
        <taxon>Micrococcales</taxon>
        <taxon>Micrococcaceae</taxon>
        <taxon>Arthrobacter</taxon>
    </lineage>
</organism>
<keyword evidence="4" id="KW-1185">Reference proteome</keyword>
<dbReference type="Proteomes" id="UP001165368">
    <property type="component" value="Unassembled WGS sequence"/>
</dbReference>
<protein>
    <submittedName>
        <fullName evidence="3">SRPBCC domain-containing protein</fullName>
    </submittedName>
</protein>
<dbReference type="SUPFAM" id="SSF55961">
    <property type="entry name" value="Bet v1-like"/>
    <property type="match status" value="1"/>
</dbReference>
<feature type="domain" description="Activator of Hsp90 ATPase homologue 1/2-like C-terminal" evidence="2">
    <location>
        <begin position="21"/>
        <end position="149"/>
    </location>
</feature>
<dbReference type="Pfam" id="PF08327">
    <property type="entry name" value="AHSA1"/>
    <property type="match status" value="1"/>
</dbReference>
<sequence length="155" mass="17270">MDGQHGQHGRLQLTLTCLVEAPRERVFAMLTTPAGLAEWWGPHGFSTPEIELELKVGGHFRLAMQPPEGELFHLSGEFIELVPPRRLGYTFRWDEPTPDDRETVVTLVLDAVGGSTRISLVQGAFASEERLALHRDGWTESFDKLRRALAAGPRG</sequence>
<evidence type="ECO:0000313" key="3">
    <source>
        <dbReference type="EMBL" id="MCG2624140.1"/>
    </source>
</evidence>
<dbReference type="InterPro" id="IPR023393">
    <property type="entry name" value="START-like_dom_sf"/>
</dbReference>
<dbReference type="EMBL" id="JAKLTQ010000021">
    <property type="protein sequence ID" value="MCG2624140.1"/>
    <property type="molecule type" value="Genomic_DNA"/>
</dbReference>
<dbReference type="InterPro" id="IPR013538">
    <property type="entry name" value="ASHA1/2-like_C"/>
</dbReference>
<dbReference type="RefSeq" id="WP_237825691.1">
    <property type="nucleotide sequence ID" value="NZ_JAKLTQ010000021.1"/>
</dbReference>
<reference evidence="3" key="1">
    <citation type="submission" date="2022-01" db="EMBL/GenBank/DDBJ databases">
        <authorList>
            <person name="Jo J.-H."/>
            <person name="Im W.-T."/>
        </authorList>
    </citation>
    <scope>NUCLEOTIDE SEQUENCE</scope>
    <source>
        <strain evidence="3">I2-34</strain>
    </source>
</reference>
<evidence type="ECO:0000313" key="4">
    <source>
        <dbReference type="Proteomes" id="UP001165368"/>
    </source>
</evidence>
<gene>
    <name evidence="3" type="ORF">LVY72_19825</name>
</gene>
<evidence type="ECO:0000256" key="1">
    <source>
        <dbReference type="ARBA" id="ARBA00006817"/>
    </source>
</evidence>